<feature type="coiled-coil region" evidence="1">
    <location>
        <begin position="113"/>
        <end position="140"/>
    </location>
</feature>
<dbReference type="Pfam" id="PF01740">
    <property type="entry name" value="STAS"/>
    <property type="match status" value="1"/>
</dbReference>
<dbReference type="Proteomes" id="UP000198584">
    <property type="component" value="Unassembled WGS sequence"/>
</dbReference>
<dbReference type="InterPro" id="IPR036513">
    <property type="entry name" value="STAS_dom_sf"/>
</dbReference>
<accession>A0A1H4GD77</accession>
<evidence type="ECO:0000259" key="2">
    <source>
        <dbReference type="PROSITE" id="PS50801"/>
    </source>
</evidence>
<gene>
    <name evidence="3" type="ORF">SAMN05421743_11560</name>
</gene>
<name>A0A1H4GD77_9BACI</name>
<evidence type="ECO:0000256" key="1">
    <source>
        <dbReference type="SAM" id="Coils"/>
    </source>
</evidence>
<keyword evidence="1" id="KW-0175">Coiled coil</keyword>
<dbReference type="STRING" id="571932.SAMN05421743_11560"/>
<feature type="domain" description="STAS" evidence="2">
    <location>
        <begin position="141"/>
        <end position="251"/>
    </location>
</feature>
<evidence type="ECO:0000313" key="3">
    <source>
        <dbReference type="EMBL" id="SEB07569.1"/>
    </source>
</evidence>
<dbReference type="PROSITE" id="PS50801">
    <property type="entry name" value="STAS"/>
    <property type="match status" value="1"/>
</dbReference>
<dbReference type="AlphaFoldDB" id="A0A1H4GD77"/>
<dbReference type="Gene3D" id="3.30.750.24">
    <property type="entry name" value="STAS domain"/>
    <property type="match status" value="1"/>
</dbReference>
<dbReference type="InterPro" id="IPR002645">
    <property type="entry name" value="STAS_dom"/>
</dbReference>
<dbReference type="PANTHER" id="PTHR33745">
    <property type="entry name" value="RSBT ANTAGONIST PROTEIN RSBS-RELATED"/>
    <property type="match status" value="1"/>
</dbReference>
<sequence>MKLVENFFSVPYLVINKHYEILFFTKEMEELSALTGNFLELLDEGSISKVQEEVVPAKNKIKMEINIYQQERKLDPLLVDLYVNWKNDFQAELMILPKDQRVSDITVSLGKLRSRLNNTNFELLEEKEKLQEAIDENNRLSAPFIELSSTTALVPLFGDLNEEKMYTVSEYLLESAQQADKETILVDLTAVGEIQHDGMIVFQNVVQSLSYMGIEIVVIGVKPNHAQRINQLQLKLGLRFISSLHQAVQKYCH</sequence>
<protein>
    <submittedName>
        <fullName evidence="3">RsbT co-antagonist protein RsbR</fullName>
    </submittedName>
</protein>
<proteinExistence type="predicted"/>
<reference evidence="3 4" key="1">
    <citation type="submission" date="2016-10" db="EMBL/GenBank/DDBJ databases">
        <authorList>
            <person name="de Groot N.N."/>
        </authorList>
    </citation>
    <scope>NUCLEOTIDE SEQUENCE [LARGE SCALE GENOMIC DNA]</scope>
    <source>
        <strain evidence="3 4">CCM7597</strain>
    </source>
</reference>
<dbReference type="OrthoDB" id="2624594at2"/>
<dbReference type="CDD" id="cd07041">
    <property type="entry name" value="STAS_RsbR_RsbS_like"/>
    <property type="match status" value="1"/>
</dbReference>
<dbReference type="SUPFAM" id="SSF52091">
    <property type="entry name" value="SpoIIaa-like"/>
    <property type="match status" value="1"/>
</dbReference>
<organism evidence="3 4">
    <name type="scientific">Thalassobacillus cyri</name>
    <dbReference type="NCBI Taxonomy" id="571932"/>
    <lineage>
        <taxon>Bacteria</taxon>
        <taxon>Bacillati</taxon>
        <taxon>Bacillota</taxon>
        <taxon>Bacilli</taxon>
        <taxon>Bacillales</taxon>
        <taxon>Bacillaceae</taxon>
        <taxon>Thalassobacillus</taxon>
    </lineage>
</organism>
<keyword evidence="4" id="KW-1185">Reference proteome</keyword>
<dbReference type="InterPro" id="IPR051932">
    <property type="entry name" value="Bact_StressResp_Reg"/>
</dbReference>
<evidence type="ECO:0000313" key="4">
    <source>
        <dbReference type="Proteomes" id="UP000198584"/>
    </source>
</evidence>
<dbReference type="RefSeq" id="WP_093045985.1">
    <property type="nucleotide sequence ID" value="NZ_FNQR01000015.1"/>
</dbReference>
<dbReference type="EMBL" id="FNQR01000015">
    <property type="protein sequence ID" value="SEB07569.1"/>
    <property type="molecule type" value="Genomic_DNA"/>
</dbReference>